<gene>
    <name evidence="1" type="ORF">Tci_076872</name>
</gene>
<accession>A0A699GPG6</accession>
<dbReference type="AlphaFoldDB" id="A0A699GPG6"/>
<sequence>MGVLETGIKSHGYRELEDPSEDQLVPIAVLPFHDDPYMKVLQAYYATNELPIPPPPAPIALHNVLLPPPIETILNHLDELPLERIKEMEDKIRGLGNGQVIIQRDFYRLEIELEEARTQIVGLQNKQIGHDDEVVVARVRISTLEIIIEDSQVRHRSDIRSLLEAIQPKRTSTSAAPAMTQAAIRKLIADSVATALEAHASNMANANNTDRNAKPREAPITKRCSYKEFMSCQPFNFKVSEGAVGLIC</sequence>
<proteinExistence type="predicted"/>
<comment type="caution">
    <text evidence="1">The sequence shown here is derived from an EMBL/GenBank/DDBJ whole genome shotgun (WGS) entry which is preliminary data.</text>
</comment>
<dbReference type="EMBL" id="BKCJ010013439">
    <property type="protein sequence ID" value="GEV04895.1"/>
    <property type="molecule type" value="Genomic_DNA"/>
</dbReference>
<protein>
    <recommendedName>
        <fullName evidence="2">Reverse transcriptase domain-containing protein</fullName>
    </recommendedName>
</protein>
<organism evidence="1">
    <name type="scientific">Tanacetum cinerariifolium</name>
    <name type="common">Dalmatian daisy</name>
    <name type="synonym">Chrysanthemum cinerariifolium</name>
    <dbReference type="NCBI Taxonomy" id="118510"/>
    <lineage>
        <taxon>Eukaryota</taxon>
        <taxon>Viridiplantae</taxon>
        <taxon>Streptophyta</taxon>
        <taxon>Embryophyta</taxon>
        <taxon>Tracheophyta</taxon>
        <taxon>Spermatophyta</taxon>
        <taxon>Magnoliopsida</taxon>
        <taxon>eudicotyledons</taxon>
        <taxon>Gunneridae</taxon>
        <taxon>Pentapetalae</taxon>
        <taxon>asterids</taxon>
        <taxon>campanulids</taxon>
        <taxon>Asterales</taxon>
        <taxon>Asteraceae</taxon>
        <taxon>Asteroideae</taxon>
        <taxon>Anthemideae</taxon>
        <taxon>Anthemidinae</taxon>
        <taxon>Tanacetum</taxon>
    </lineage>
</organism>
<reference evidence="1" key="1">
    <citation type="journal article" date="2019" name="Sci. Rep.">
        <title>Draft genome of Tanacetum cinerariifolium, the natural source of mosquito coil.</title>
        <authorList>
            <person name="Yamashiro T."/>
            <person name="Shiraishi A."/>
            <person name="Satake H."/>
            <person name="Nakayama K."/>
        </authorList>
    </citation>
    <scope>NUCLEOTIDE SEQUENCE</scope>
</reference>
<evidence type="ECO:0000313" key="1">
    <source>
        <dbReference type="EMBL" id="GEV04895.1"/>
    </source>
</evidence>
<evidence type="ECO:0008006" key="2">
    <source>
        <dbReference type="Google" id="ProtNLM"/>
    </source>
</evidence>
<name>A0A699GPG6_TANCI</name>